<dbReference type="Pfam" id="PF12697">
    <property type="entry name" value="Abhydrolase_6"/>
    <property type="match status" value="1"/>
</dbReference>
<dbReference type="AlphaFoldDB" id="A0A2U8WGG7"/>
<dbReference type="InterPro" id="IPR000073">
    <property type="entry name" value="AB_hydrolase_1"/>
</dbReference>
<evidence type="ECO:0000259" key="1">
    <source>
        <dbReference type="Pfam" id="PF12697"/>
    </source>
</evidence>
<accession>A0A2U8WGG7</accession>
<dbReference type="InterPro" id="IPR029058">
    <property type="entry name" value="AB_hydrolase_fold"/>
</dbReference>
<proteinExistence type="predicted"/>
<dbReference type="SUPFAM" id="SSF53474">
    <property type="entry name" value="alpha/beta-Hydrolases"/>
    <property type="match status" value="1"/>
</dbReference>
<keyword evidence="2" id="KW-0378">Hydrolase</keyword>
<name>A0A2U8WGG7_9HYPH</name>
<dbReference type="KEGG" id="mtea:DK419_02110"/>
<keyword evidence="3" id="KW-1185">Reference proteome</keyword>
<evidence type="ECO:0000313" key="3">
    <source>
        <dbReference type="Proteomes" id="UP000245444"/>
    </source>
</evidence>
<reference evidence="2 3" key="1">
    <citation type="submission" date="2018-05" db="EMBL/GenBank/DDBJ databases">
        <title>Complete Genome Sequence of Methylobacterium sp. 17Sr1-28.</title>
        <authorList>
            <person name="Srinivasan S."/>
        </authorList>
    </citation>
    <scope>NUCLEOTIDE SEQUENCE [LARGE SCALE GENOMIC DNA]</scope>
    <source>
        <strain evidence="2 3">17Sr1-28</strain>
    </source>
</reference>
<sequence length="228" mass="23396">MSPSAKPPGTEPAAGPGLDVVLLHGLGRTPRSMAGLARRIAAAGHRVENLGYPSRRLGIAACAAHLRPALSAIRHRAGSPLVLVGHSMGGLVARHLAAADPGLAAGLVMLGTPNRGSEAADRASEFRLGRALFGPALRDLRTDAAGTIPVPSCPMAVVAGTRALLPFFRDRIPTPHDGLVSLERARLGVGERWCAVPGHHTLLMDHPGTTAAVLDALSAWIPAAGRGG</sequence>
<dbReference type="Proteomes" id="UP000245444">
    <property type="component" value="Chromosome"/>
</dbReference>
<dbReference type="PANTHER" id="PTHR37946">
    <property type="entry name" value="SLL1969 PROTEIN"/>
    <property type="match status" value="1"/>
</dbReference>
<dbReference type="OrthoDB" id="556502at2"/>
<dbReference type="EMBL" id="CP029553">
    <property type="protein sequence ID" value="AWN45267.1"/>
    <property type="molecule type" value="Genomic_DNA"/>
</dbReference>
<gene>
    <name evidence="2" type="ORF">DK419_02110</name>
</gene>
<dbReference type="PANTHER" id="PTHR37946:SF1">
    <property type="entry name" value="SLL1969 PROTEIN"/>
    <property type="match status" value="1"/>
</dbReference>
<dbReference type="GO" id="GO:0016787">
    <property type="term" value="F:hydrolase activity"/>
    <property type="evidence" value="ECO:0007669"/>
    <property type="project" value="UniProtKB-KW"/>
</dbReference>
<evidence type="ECO:0000313" key="2">
    <source>
        <dbReference type="EMBL" id="AWN45267.1"/>
    </source>
</evidence>
<dbReference type="Gene3D" id="3.40.50.1820">
    <property type="entry name" value="alpha/beta hydrolase"/>
    <property type="match status" value="1"/>
</dbReference>
<organism evidence="2 3">
    <name type="scientific">Methylobacterium terrae</name>
    <dbReference type="NCBI Taxonomy" id="2202827"/>
    <lineage>
        <taxon>Bacteria</taxon>
        <taxon>Pseudomonadati</taxon>
        <taxon>Pseudomonadota</taxon>
        <taxon>Alphaproteobacteria</taxon>
        <taxon>Hyphomicrobiales</taxon>
        <taxon>Methylobacteriaceae</taxon>
        <taxon>Methylobacterium</taxon>
    </lineage>
</organism>
<protein>
    <submittedName>
        <fullName evidence="2">Alpha/beta hydrolase</fullName>
    </submittedName>
</protein>
<feature type="domain" description="AB hydrolase-1" evidence="1">
    <location>
        <begin position="20"/>
        <end position="170"/>
    </location>
</feature>